<reference evidence="6 7" key="1">
    <citation type="journal article" date="2012" name="Nat. Biotechnol.">
        <title>Draft genome sequence of pigeonpea (Cajanus cajan), an orphan legume crop of resource-poor farmers.</title>
        <authorList>
            <person name="Varshney R.K."/>
            <person name="Chen W."/>
            <person name="Li Y."/>
            <person name="Bharti A.K."/>
            <person name="Saxena R.K."/>
            <person name="Schlueter J.A."/>
            <person name="Donoghue M.T."/>
            <person name="Azam S."/>
            <person name="Fan G."/>
            <person name="Whaley A.M."/>
            <person name="Farmer A.D."/>
            <person name="Sheridan J."/>
            <person name="Iwata A."/>
            <person name="Tuteja R."/>
            <person name="Penmetsa R.V."/>
            <person name="Wu W."/>
            <person name="Upadhyaya H.D."/>
            <person name="Yang S.P."/>
            <person name="Shah T."/>
            <person name="Saxena K.B."/>
            <person name="Michael T."/>
            <person name="McCombie W.R."/>
            <person name="Yang B."/>
            <person name="Zhang G."/>
            <person name="Yang H."/>
            <person name="Wang J."/>
            <person name="Spillane C."/>
            <person name="Cook D.R."/>
            <person name="May G.D."/>
            <person name="Xu X."/>
            <person name="Jackson S.A."/>
        </authorList>
    </citation>
    <scope>NUCLEOTIDE SEQUENCE [LARGE SCALE GENOMIC DNA]</scope>
    <source>
        <strain evidence="7">cv. Asha</strain>
    </source>
</reference>
<dbReference type="SUPFAM" id="SSF52200">
    <property type="entry name" value="Toll/Interleukin receptor TIR domain"/>
    <property type="match status" value="1"/>
</dbReference>
<dbReference type="SUPFAM" id="SSF52058">
    <property type="entry name" value="L domain-like"/>
    <property type="match status" value="1"/>
</dbReference>
<dbReference type="Proteomes" id="UP000075243">
    <property type="component" value="Chromosome 11"/>
</dbReference>
<dbReference type="GO" id="GO:0043531">
    <property type="term" value="F:ADP binding"/>
    <property type="evidence" value="ECO:0007669"/>
    <property type="project" value="InterPro"/>
</dbReference>
<evidence type="ECO:0000256" key="2">
    <source>
        <dbReference type="ARBA" id="ARBA00022737"/>
    </source>
</evidence>
<dbReference type="InterPro" id="IPR035897">
    <property type="entry name" value="Toll_tir_struct_dom_sf"/>
</dbReference>
<evidence type="ECO:0000256" key="4">
    <source>
        <dbReference type="SAM" id="MobiDB-lite"/>
    </source>
</evidence>
<keyword evidence="7" id="KW-1185">Reference proteome</keyword>
<dbReference type="Pfam" id="PF23282">
    <property type="entry name" value="WHD_ROQ1"/>
    <property type="match status" value="1"/>
</dbReference>
<dbReference type="GO" id="GO:0007165">
    <property type="term" value="P:signal transduction"/>
    <property type="evidence" value="ECO:0007669"/>
    <property type="project" value="InterPro"/>
</dbReference>
<dbReference type="Gramene" id="C.cajan_03004.t">
    <property type="protein sequence ID" value="C.cajan_03004.t"/>
    <property type="gene ID" value="C.cajan_03004"/>
</dbReference>
<dbReference type="Pfam" id="PF01582">
    <property type="entry name" value="TIR"/>
    <property type="match status" value="1"/>
</dbReference>
<feature type="domain" description="TIR" evidence="5">
    <location>
        <begin position="5"/>
        <end position="165"/>
    </location>
</feature>
<evidence type="ECO:0000259" key="5">
    <source>
        <dbReference type="PROSITE" id="PS50104"/>
    </source>
</evidence>
<dbReference type="InterPro" id="IPR027417">
    <property type="entry name" value="P-loop_NTPase"/>
</dbReference>
<dbReference type="InterPro" id="IPR032675">
    <property type="entry name" value="LRR_dom_sf"/>
</dbReference>
<dbReference type="InterPro" id="IPR044974">
    <property type="entry name" value="Disease_R_plants"/>
</dbReference>
<dbReference type="Pfam" id="PF00931">
    <property type="entry name" value="NB-ARC"/>
    <property type="match status" value="1"/>
</dbReference>
<dbReference type="OMA" id="SQNICCE"/>
<dbReference type="Gene3D" id="3.80.10.10">
    <property type="entry name" value="Ribonuclease Inhibitor"/>
    <property type="match status" value="2"/>
</dbReference>
<dbReference type="Gene3D" id="3.40.50.300">
    <property type="entry name" value="P-loop containing nucleotide triphosphate hydrolases"/>
    <property type="match status" value="1"/>
</dbReference>
<feature type="region of interest" description="Disordered" evidence="4">
    <location>
        <begin position="1043"/>
        <end position="1068"/>
    </location>
</feature>
<dbReference type="PANTHER" id="PTHR11017">
    <property type="entry name" value="LEUCINE-RICH REPEAT-CONTAINING PROTEIN"/>
    <property type="match status" value="1"/>
</dbReference>
<protein>
    <submittedName>
        <fullName evidence="6">TMV resistance protein N</fullName>
    </submittedName>
</protein>
<dbReference type="SUPFAM" id="SSF52540">
    <property type="entry name" value="P-loop containing nucleoside triphosphate hydrolases"/>
    <property type="match status" value="1"/>
</dbReference>
<dbReference type="PANTHER" id="PTHR11017:SF243">
    <property type="entry name" value="ADP-RIBOSYL CYCLASE_CYCLIC ADP-RIBOSE HYDROLASE"/>
    <property type="match status" value="1"/>
</dbReference>
<dbReference type="SMART" id="SM00255">
    <property type="entry name" value="TIR"/>
    <property type="match status" value="1"/>
</dbReference>
<evidence type="ECO:0000256" key="3">
    <source>
        <dbReference type="ARBA" id="ARBA00023027"/>
    </source>
</evidence>
<sequence>MVCPKKYDVFLSFRGEDTRMNFTSHLHEALKQKKVETFIDYELKKGDEISPALINAIEDSHVSIVILSENYASSKWCLEELSKILECRKKQGQMVIPVFYNIDPAHVRKQTGSYEQAFAKHKGQSNYNKWKVALNEIANLAGWDSRNRTESELIKDVVGDVFRKLTPKYPNQLKGVIGIEENYKQIESLLKIGSSEVITLGIWGMGGIGKTTLATTFYSKLSHEFDSGCFLINVRENSNRHGLEALRNKLFSDLLENENHCFDAPFLVPQFVMRRLGCKKVFIVLDDVATSEQLEYLLKDYDDLLGQGSRVIVTTRDKQIFRPHDEVYEVKKLSFNHSLQLFSMSVFEEEQPKHGYEDLSRCAISYCKGIPLALKVLGASFRRKSKEAWESELRKLQKIPNMQIFDILKLSYDGLDDFQQDIFLDIACFFNGERREWVTSLLEACEFFAISGIEVLLNKALITISEFNRIEMHDLIQDMGREIVRQQSIKNPGKRSRIWKHEDVHEVLKYKKGTDVIEGITLDLSKLTGDLNLSSNSFTEMTNLRLLIVHSSHRGNKFNVYLTSDLEPLSYKLRYLRWDGFNLESLPSNFCAEQLMELSMPKSKLKKLWDGVQNLVNLKKINLFGSRDLIEIPDLSMAKNLESVSLRNCESLDQLHPSMSSLPKLTYLDLHVCREIKSLNVHSKSLRELYLDGCSSLKEFSVASEEMTHLGLSHTAISALPSSIWFNKKLTYLTLRGCNNLDKVPPNNFGCTQHNASNLSHLQALLCNIGYFSSLEALYLNGTNVERLPANIKSLSLLTRLYLDNCRKLVSLRELPPSLRELDIDDCRKLVSLPELPPLVRVVRGFNCTSLETNFTQRLVLQHMLHRRIPFLHKQYLNNPNFYEFGYFIFPGERVMDECGFRTIGSSIIIPCLPLSDLCGFIYCIVFSKGSYEGEVLCSIYQDGKKVGQDNNFIFWEATISDHVLFSYAKITDFFYNVPFKIEFGYDDENHQKIIKECGVFPVYASESGLKVFGSSGMENFESKSNTQISYNELLPRAIGIGVEGSNNENEQEEEQLLHAEKRRRSSP</sequence>
<dbReference type="PROSITE" id="PS50104">
    <property type="entry name" value="TIR"/>
    <property type="match status" value="1"/>
</dbReference>
<dbReference type="InterPro" id="IPR002182">
    <property type="entry name" value="NB-ARC"/>
</dbReference>
<evidence type="ECO:0000256" key="1">
    <source>
        <dbReference type="ARBA" id="ARBA00022614"/>
    </source>
</evidence>
<proteinExistence type="predicted"/>
<keyword evidence="1" id="KW-0433">Leucine-rich repeat</keyword>
<evidence type="ECO:0000313" key="6">
    <source>
        <dbReference type="EMBL" id="KYP56826.1"/>
    </source>
</evidence>
<dbReference type="Pfam" id="PF07725">
    <property type="entry name" value="LRR_3"/>
    <property type="match status" value="1"/>
</dbReference>
<evidence type="ECO:0000313" key="7">
    <source>
        <dbReference type="Proteomes" id="UP000075243"/>
    </source>
</evidence>
<organism evidence="6 7">
    <name type="scientific">Cajanus cajan</name>
    <name type="common">Pigeon pea</name>
    <name type="synonym">Cajanus indicus</name>
    <dbReference type="NCBI Taxonomy" id="3821"/>
    <lineage>
        <taxon>Eukaryota</taxon>
        <taxon>Viridiplantae</taxon>
        <taxon>Streptophyta</taxon>
        <taxon>Embryophyta</taxon>
        <taxon>Tracheophyta</taxon>
        <taxon>Spermatophyta</taxon>
        <taxon>Magnoliopsida</taxon>
        <taxon>eudicotyledons</taxon>
        <taxon>Gunneridae</taxon>
        <taxon>Pentapetalae</taxon>
        <taxon>rosids</taxon>
        <taxon>fabids</taxon>
        <taxon>Fabales</taxon>
        <taxon>Fabaceae</taxon>
        <taxon>Papilionoideae</taxon>
        <taxon>50 kb inversion clade</taxon>
        <taxon>NPAAA clade</taxon>
        <taxon>indigoferoid/millettioid clade</taxon>
        <taxon>Phaseoleae</taxon>
        <taxon>Cajanus</taxon>
    </lineage>
</organism>
<gene>
    <name evidence="6" type="ORF">KK1_003074</name>
</gene>
<dbReference type="Gene3D" id="1.10.8.430">
    <property type="entry name" value="Helical domain of apoptotic protease-activating factors"/>
    <property type="match status" value="1"/>
</dbReference>
<dbReference type="InterPro" id="IPR000157">
    <property type="entry name" value="TIR_dom"/>
</dbReference>
<name>A0A151SPR2_CAJCA</name>
<dbReference type="InterPro" id="IPR011713">
    <property type="entry name" value="Leu-rich_rpt_3"/>
</dbReference>
<dbReference type="PRINTS" id="PR00364">
    <property type="entry name" value="DISEASERSIST"/>
</dbReference>
<dbReference type="EMBL" id="CM003613">
    <property type="protein sequence ID" value="KYP56826.1"/>
    <property type="molecule type" value="Genomic_DNA"/>
</dbReference>
<dbReference type="InterPro" id="IPR058192">
    <property type="entry name" value="WHD_ROQ1-like"/>
</dbReference>
<dbReference type="InterPro" id="IPR042197">
    <property type="entry name" value="Apaf_helical"/>
</dbReference>
<dbReference type="GO" id="GO:0006952">
    <property type="term" value="P:defense response"/>
    <property type="evidence" value="ECO:0007669"/>
    <property type="project" value="InterPro"/>
</dbReference>
<keyword evidence="3" id="KW-0520">NAD</keyword>
<keyword evidence="2" id="KW-0677">Repeat</keyword>
<dbReference type="AlphaFoldDB" id="A0A151SPR2"/>
<accession>A0A151SPR2</accession>
<dbReference type="FunFam" id="3.40.50.10140:FF:000007">
    <property type="entry name" value="Disease resistance protein (TIR-NBS-LRR class)"/>
    <property type="match status" value="1"/>
</dbReference>
<dbReference type="Gene3D" id="3.40.50.10140">
    <property type="entry name" value="Toll/interleukin-1 receptor homology (TIR) domain"/>
    <property type="match status" value="1"/>
</dbReference>